<proteinExistence type="predicted"/>
<evidence type="ECO:0000313" key="3">
    <source>
        <dbReference type="Proteomes" id="UP000004699"/>
    </source>
</evidence>
<dbReference type="SUPFAM" id="SSF53474">
    <property type="entry name" value="alpha/beta-Hydrolases"/>
    <property type="match status" value="1"/>
</dbReference>
<dbReference type="EMBL" id="DS999411">
    <property type="protein sequence ID" value="EED35739.1"/>
    <property type="molecule type" value="Genomic_DNA"/>
</dbReference>
<accession>B8KSS5</accession>
<dbReference type="HOGENOM" id="CLU_071821_1_0_6"/>
<evidence type="ECO:0000313" key="2">
    <source>
        <dbReference type="EMBL" id="EED35739.1"/>
    </source>
</evidence>
<reference evidence="3" key="1">
    <citation type="journal article" date="2013" name="BMC Microbiol.">
        <title>Taxonomy and evolution of bacteriochlorophyll a-containing members of the OM60/NOR5 clade of marine gammaproteobacteria: description of Luminiphilus syltensis gen. nov., sp. nov., reclassification of Haliea rubra as Pseudohaliea rubra gen. nov., comb. nov., and emendation of Chromatocurvus halotolerans.</title>
        <authorList>
            <person name="Spring S."/>
            <person name="Riedel T."/>
            <person name="Sproer C."/>
            <person name="Yan S."/>
            <person name="Harder J."/>
            <person name="Fuchs B.M."/>
        </authorList>
    </citation>
    <scope>NUCLEOTIDE SEQUENCE [LARGE SCALE GENOMIC DNA]</scope>
    <source>
        <strain evidence="3">NOR51-B</strain>
    </source>
</reference>
<protein>
    <submittedName>
        <fullName evidence="2">Pgap1 family protein</fullName>
    </submittedName>
</protein>
<dbReference type="Pfam" id="PF07819">
    <property type="entry name" value="PGAP1"/>
    <property type="match status" value="1"/>
</dbReference>
<organism evidence="2 3">
    <name type="scientific">Luminiphilus syltensis NOR5-1B</name>
    <dbReference type="NCBI Taxonomy" id="565045"/>
    <lineage>
        <taxon>Bacteria</taxon>
        <taxon>Pseudomonadati</taxon>
        <taxon>Pseudomonadota</taxon>
        <taxon>Gammaproteobacteria</taxon>
        <taxon>Cellvibrionales</taxon>
        <taxon>Halieaceae</taxon>
        <taxon>Luminiphilus</taxon>
    </lineage>
</organism>
<dbReference type="InterPro" id="IPR012908">
    <property type="entry name" value="PGAP1-ab_dom-like"/>
</dbReference>
<dbReference type="AlphaFoldDB" id="B8KSS5"/>
<dbReference type="InterPro" id="IPR029058">
    <property type="entry name" value="AB_hydrolase_fold"/>
</dbReference>
<dbReference type="STRING" id="565045.NOR51B_1686"/>
<feature type="domain" description="GPI inositol-deacylase PGAP1-like alpha/beta" evidence="1">
    <location>
        <begin position="54"/>
        <end position="147"/>
    </location>
</feature>
<sequence>MIIPGFAGDDTYNMPLSFFLRRLGYHAVGWKQGRNLGHSTVDPQSLGMRVAKLNEHEGRKITLIGHSLGGVFAREVAREHPERIRQVITLASPIGIQRDHASGLNAVYARLNREPGQTDESLWHLPPPVPTTAVYSRTDGILDWRVSLQSSGHDQTENVEVYGSHNGMTLNPMVWALIANRLATPLDKWRPFKRRGVLYWAYPKPAWQATALNCYPD</sequence>
<dbReference type="GO" id="GO:0016788">
    <property type="term" value="F:hydrolase activity, acting on ester bonds"/>
    <property type="evidence" value="ECO:0007669"/>
    <property type="project" value="InterPro"/>
</dbReference>
<dbReference type="Proteomes" id="UP000004699">
    <property type="component" value="Unassembled WGS sequence"/>
</dbReference>
<evidence type="ECO:0000259" key="1">
    <source>
        <dbReference type="Pfam" id="PF07819"/>
    </source>
</evidence>
<dbReference type="Gene3D" id="3.40.50.1820">
    <property type="entry name" value="alpha/beta hydrolase"/>
    <property type="match status" value="1"/>
</dbReference>
<gene>
    <name evidence="2" type="ORF">NOR51B_1686</name>
</gene>
<dbReference type="eggNOG" id="COG1075">
    <property type="taxonomic scope" value="Bacteria"/>
</dbReference>
<name>B8KSS5_9GAMM</name>
<keyword evidence="3" id="KW-1185">Reference proteome</keyword>